<dbReference type="AlphaFoldDB" id="A0A4S4E202"/>
<sequence length="159" mass="17802">MCNNIVKIMGELKLEPIGNIDMEIMNNLGLPSFGSMGSPTVTLSSTYLDNSRKLPLQFENQLKDGDELVISVVGNEDFQVKEVGVHLVHKEQEEKSSQSTSKEAFQLQFSPYGNVVPGNASTVHPWQFQAWKRRYSNLIGLDMDVLSMESIHSLEKIVC</sequence>
<gene>
    <name evidence="1" type="ORF">TEA_007530</name>
</gene>
<evidence type="ECO:0000313" key="2">
    <source>
        <dbReference type="Proteomes" id="UP000306102"/>
    </source>
</evidence>
<comment type="caution">
    <text evidence="1">The sequence shown here is derived from an EMBL/GenBank/DDBJ whole genome shotgun (WGS) entry which is preliminary data.</text>
</comment>
<keyword evidence="2" id="KW-1185">Reference proteome</keyword>
<dbReference type="Proteomes" id="UP000306102">
    <property type="component" value="Unassembled WGS sequence"/>
</dbReference>
<name>A0A4S4E202_CAMSN</name>
<protein>
    <submittedName>
        <fullName evidence="1">Uncharacterized protein</fullName>
    </submittedName>
</protein>
<reference evidence="1 2" key="1">
    <citation type="journal article" date="2018" name="Proc. Natl. Acad. Sci. U.S.A.">
        <title>Draft genome sequence of Camellia sinensis var. sinensis provides insights into the evolution of the tea genome and tea quality.</title>
        <authorList>
            <person name="Wei C."/>
            <person name="Yang H."/>
            <person name="Wang S."/>
            <person name="Zhao J."/>
            <person name="Liu C."/>
            <person name="Gao L."/>
            <person name="Xia E."/>
            <person name="Lu Y."/>
            <person name="Tai Y."/>
            <person name="She G."/>
            <person name="Sun J."/>
            <person name="Cao H."/>
            <person name="Tong W."/>
            <person name="Gao Q."/>
            <person name="Li Y."/>
            <person name="Deng W."/>
            <person name="Jiang X."/>
            <person name="Wang W."/>
            <person name="Chen Q."/>
            <person name="Zhang S."/>
            <person name="Li H."/>
            <person name="Wu J."/>
            <person name="Wang P."/>
            <person name="Li P."/>
            <person name="Shi C."/>
            <person name="Zheng F."/>
            <person name="Jian J."/>
            <person name="Huang B."/>
            <person name="Shan D."/>
            <person name="Shi M."/>
            <person name="Fang C."/>
            <person name="Yue Y."/>
            <person name="Li F."/>
            <person name="Li D."/>
            <person name="Wei S."/>
            <person name="Han B."/>
            <person name="Jiang C."/>
            <person name="Yin Y."/>
            <person name="Xia T."/>
            <person name="Zhang Z."/>
            <person name="Bennetzen J.L."/>
            <person name="Zhao S."/>
            <person name="Wan X."/>
        </authorList>
    </citation>
    <scope>NUCLEOTIDE SEQUENCE [LARGE SCALE GENOMIC DNA]</scope>
    <source>
        <strain evidence="2">cv. Shuchazao</strain>
        <tissue evidence="1">Leaf</tissue>
    </source>
</reference>
<proteinExistence type="predicted"/>
<evidence type="ECO:0000313" key="1">
    <source>
        <dbReference type="EMBL" id="THG09275.1"/>
    </source>
</evidence>
<organism evidence="1 2">
    <name type="scientific">Camellia sinensis var. sinensis</name>
    <name type="common">China tea</name>
    <dbReference type="NCBI Taxonomy" id="542762"/>
    <lineage>
        <taxon>Eukaryota</taxon>
        <taxon>Viridiplantae</taxon>
        <taxon>Streptophyta</taxon>
        <taxon>Embryophyta</taxon>
        <taxon>Tracheophyta</taxon>
        <taxon>Spermatophyta</taxon>
        <taxon>Magnoliopsida</taxon>
        <taxon>eudicotyledons</taxon>
        <taxon>Gunneridae</taxon>
        <taxon>Pentapetalae</taxon>
        <taxon>asterids</taxon>
        <taxon>Ericales</taxon>
        <taxon>Theaceae</taxon>
        <taxon>Camellia</taxon>
    </lineage>
</organism>
<accession>A0A4S4E202</accession>
<dbReference type="EMBL" id="SDRB02008629">
    <property type="protein sequence ID" value="THG09275.1"/>
    <property type="molecule type" value="Genomic_DNA"/>
</dbReference>